<dbReference type="SUPFAM" id="SSF47384">
    <property type="entry name" value="Homodimeric domain of signal transducing histidine kinase"/>
    <property type="match status" value="1"/>
</dbReference>
<evidence type="ECO:0000256" key="4">
    <source>
        <dbReference type="ARBA" id="ARBA00022475"/>
    </source>
</evidence>
<dbReference type="SMART" id="SM00387">
    <property type="entry name" value="HATPase_c"/>
    <property type="match status" value="1"/>
</dbReference>
<dbReference type="SUPFAM" id="SSF55874">
    <property type="entry name" value="ATPase domain of HSP90 chaperone/DNA topoisomerase II/histidine kinase"/>
    <property type="match status" value="1"/>
</dbReference>
<dbReference type="PANTHER" id="PTHR44936">
    <property type="entry name" value="SENSOR PROTEIN CREC"/>
    <property type="match status" value="1"/>
</dbReference>
<accession>A0A285S2C4</accession>
<dbReference type="InterPro" id="IPR050980">
    <property type="entry name" value="2C_sensor_his_kinase"/>
</dbReference>
<evidence type="ECO:0000256" key="2">
    <source>
        <dbReference type="ARBA" id="ARBA00004651"/>
    </source>
</evidence>
<evidence type="ECO:0000256" key="11">
    <source>
        <dbReference type="SAM" id="Phobius"/>
    </source>
</evidence>
<feature type="transmembrane region" description="Helical" evidence="11">
    <location>
        <begin position="128"/>
        <end position="147"/>
    </location>
</feature>
<comment type="catalytic activity">
    <reaction evidence="1">
        <text>ATP + protein L-histidine = ADP + protein N-phospho-L-histidine.</text>
        <dbReference type="EC" id="2.7.13.3"/>
    </reaction>
</comment>
<dbReference type="Pfam" id="PF00512">
    <property type="entry name" value="HisKA"/>
    <property type="match status" value="1"/>
</dbReference>
<keyword evidence="4" id="KW-1003">Cell membrane</keyword>
<keyword evidence="6" id="KW-0808">Transferase</keyword>
<organism evidence="13 14">
    <name type="scientific">Stappia indica</name>
    <dbReference type="NCBI Taxonomy" id="538381"/>
    <lineage>
        <taxon>Bacteria</taxon>
        <taxon>Pseudomonadati</taxon>
        <taxon>Pseudomonadota</taxon>
        <taxon>Alphaproteobacteria</taxon>
        <taxon>Hyphomicrobiales</taxon>
        <taxon>Stappiaceae</taxon>
        <taxon>Stappia</taxon>
    </lineage>
</organism>
<dbReference type="PROSITE" id="PS50109">
    <property type="entry name" value="HIS_KIN"/>
    <property type="match status" value="1"/>
</dbReference>
<dbReference type="Pfam" id="PF02518">
    <property type="entry name" value="HATPase_c"/>
    <property type="match status" value="1"/>
</dbReference>
<dbReference type="GO" id="GO:0000155">
    <property type="term" value="F:phosphorelay sensor kinase activity"/>
    <property type="evidence" value="ECO:0007669"/>
    <property type="project" value="InterPro"/>
</dbReference>
<dbReference type="NCBIfam" id="NF033792">
    <property type="entry name" value="ActS_PrrB_HisK"/>
    <property type="match status" value="1"/>
</dbReference>
<dbReference type="EMBL" id="OBML01000003">
    <property type="protein sequence ID" value="SOC01070.1"/>
    <property type="molecule type" value="Genomic_DNA"/>
</dbReference>
<dbReference type="RefSeq" id="WP_097174454.1">
    <property type="nucleotide sequence ID" value="NZ_OBML01000003.1"/>
</dbReference>
<comment type="subcellular location">
    <subcellularLocation>
        <location evidence="2">Cell membrane</location>
        <topology evidence="2">Multi-pass membrane protein</topology>
    </subcellularLocation>
</comment>
<dbReference type="GO" id="GO:0005886">
    <property type="term" value="C:plasma membrane"/>
    <property type="evidence" value="ECO:0007669"/>
    <property type="project" value="UniProtKB-SubCell"/>
</dbReference>
<evidence type="ECO:0000256" key="7">
    <source>
        <dbReference type="ARBA" id="ARBA00022741"/>
    </source>
</evidence>
<dbReference type="Proteomes" id="UP000219331">
    <property type="component" value="Unassembled WGS sequence"/>
</dbReference>
<dbReference type="InterPro" id="IPR036097">
    <property type="entry name" value="HisK_dim/P_sf"/>
</dbReference>
<dbReference type="Gene3D" id="3.30.565.10">
    <property type="entry name" value="Histidine kinase-like ATPase, C-terminal domain"/>
    <property type="match status" value="1"/>
</dbReference>
<keyword evidence="11" id="KW-0472">Membrane</keyword>
<feature type="transmembrane region" description="Helical" evidence="11">
    <location>
        <begin position="159"/>
        <end position="181"/>
    </location>
</feature>
<dbReference type="InterPro" id="IPR036890">
    <property type="entry name" value="HATPase_C_sf"/>
</dbReference>
<dbReference type="InterPro" id="IPR005467">
    <property type="entry name" value="His_kinase_dom"/>
</dbReference>
<evidence type="ECO:0000313" key="14">
    <source>
        <dbReference type="Proteomes" id="UP000219331"/>
    </source>
</evidence>
<proteinExistence type="predicted"/>
<keyword evidence="14" id="KW-1185">Reference proteome</keyword>
<dbReference type="GO" id="GO:0005524">
    <property type="term" value="F:ATP binding"/>
    <property type="evidence" value="ECO:0007669"/>
    <property type="project" value="UniProtKB-KW"/>
</dbReference>
<evidence type="ECO:0000313" key="13">
    <source>
        <dbReference type="EMBL" id="SOC01070.1"/>
    </source>
</evidence>
<name>A0A285S2C4_9HYPH</name>
<dbReference type="InterPro" id="IPR047770">
    <property type="entry name" value="RegB"/>
</dbReference>
<dbReference type="EC" id="2.7.13.3" evidence="3"/>
<dbReference type="InterPro" id="IPR004358">
    <property type="entry name" value="Sig_transdc_His_kin-like_C"/>
</dbReference>
<evidence type="ECO:0000256" key="8">
    <source>
        <dbReference type="ARBA" id="ARBA00022777"/>
    </source>
</evidence>
<keyword evidence="5" id="KW-0597">Phosphoprotein</keyword>
<dbReference type="PRINTS" id="PR00344">
    <property type="entry name" value="BCTRLSENSOR"/>
</dbReference>
<protein>
    <recommendedName>
        <fullName evidence="3">histidine kinase</fullName>
        <ecNumber evidence="3">2.7.13.3</ecNumber>
    </recommendedName>
</protein>
<dbReference type="CDD" id="cd00082">
    <property type="entry name" value="HisKA"/>
    <property type="match status" value="1"/>
</dbReference>
<dbReference type="OrthoDB" id="9785252at2"/>
<evidence type="ECO:0000256" key="1">
    <source>
        <dbReference type="ARBA" id="ARBA00000085"/>
    </source>
</evidence>
<feature type="region of interest" description="Disordered" evidence="10">
    <location>
        <begin position="441"/>
        <end position="466"/>
    </location>
</feature>
<evidence type="ECO:0000259" key="12">
    <source>
        <dbReference type="PROSITE" id="PS50109"/>
    </source>
</evidence>
<feature type="transmembrane region" description="Helical" evidence="11">
    <location>
        <begin position="24"/>
        <end position="42"/>
    </location>
</feature>
<dbReference type="STRING" id="538381.GCA_001696535_04553"/>
<evidence type="ECO:0000256" key="3">
    <source>
        <dbReference type="ARBA" id="ARBA00012438"/>
    </source>
</evidence>
<evidence type="ECO:0000256" key="5">
    <source>
        <dbReference type="ARBA" id="ARBA00022553"/>
    </source>
</evidence>
<evidence type="ECO:0000256" key="10">
    <source>
        <dbReference type="SAM" id="MobiDB-lite"/>
    </source>
</evidence>
<evidence type="ECO:0000256" key="9">
    <source>
        <dbReference type="ARBA" id="ARBA00022840"/>
    </source>
</evidence>
<dbReference type="InterPro" id="IPR003594">
    <property type="entry name" value="HATPase_dom"/>
</dbReference>
<dbReference type="InterPro" id="IPR003661">
    <property type="entry name" value="HisK_dim/P_dom"/>
</dbReference>
<gene>
    <name evidence="13" type="ORF">SAMN05421512_103441</name>
</gene>
<evidence type="ECO:0000256" key="6">
    <source>
        <dbReference type="ARBA" id="ARBA00022679"/>
    </source>
</evidence>
<keyword evidence="8 13" id="KW-0418">Kinase</keyword>
<feature type="domain" description="Histidine kinase" evidence="12">
    <location>
        <begin position="216"/>
        <end position="438"/>
    </location>
</feature>
<sequence length="466" mass="50725">MDETDRPELGSPHRRLKLDTLVRLRWLAIAGQTAALVVVHFYLAYPLPLSYCAALVAASAWLNIFLKVRSPQSQRLSERYAALQLAYDLMQLGGLLYLTGGLGNPFVFLLLAPVMVSAAGLSARNTLYLGLLAAVIATLIATFHLPLPWPEGQTFRLPPVYAIGLWIALVCSLAFMSIYAFRVAEEARQLSDALTASELVLAREQHLHALDGLAAAAAHELGTPLATVYLSAKELVRDLADEKNPLSAETLKEELALILSQAERCREILSKLSSLSDDRDQHFRGEKLSHMIDQVVEPARAYGARIRIDIQGEGDEPMARRNPAMYYGLGNLLENAVDFADTTVTVSARWTGTQVLLEISDDGQGFSPDVMARLGEPYVTARGTRDGRPGQGQTGGGLGLGFFIAKTLLERTGADLRLRNRPPPERGAVVRIAWPRDGRSPWHLGASANDAGATRPPDLPAGETHL</sequence>
<keyword evidence="11" id="KW-1133">Transmembrane helix</keyword>
<dbReference type="PANTHER" id="PTHR44936:SF10">
    <property type="entry name" value="SENSOR PROTEIN RSTB"/>
    <property type="match status" value="1"/>
</dbReference>
<dbReference type="AlphaFoldDB" id="A0A285S2C4"/>
<keyword evidence="11" id="KW-0812">Transmembrane</keyword>
<keyword evidence="9" id="KW-0067">ATP-binding</keyword>
<dbReference type="SMART" id="SM00388">
    <property type="entry name" value="HisKA"/>
    <property type="match status" value="1"/>
</dbReference>
<reference evidence="13 14" key="1">
    <citation type="submission" date="2017-08" db="EMBL/GenBank/DDBJ databases">
        <authorList>
            <person name="de Groot N.N."/>
        </authorList>
    </citation>
    <scope>NUCLEOTIDE SEQUENCE [LARGE SCALE GENOMIC DNA]</scope>
    <source>
        <strain evidence="13 14">USBA 352</strain>
    </source>
</reference>
<keyword evidence="7" id="KW-0547">Nucleotide-binding</keyword>
<dbReference type="Gene3D" id="1.10.287.130">
    <property type="match status" value="1"/>
</dbReference>